<keyword evidence="6" id="KW-0862">Zinc</keyword>
<evidence type="ECO:0000256" key="8">
    <source>
        <dbReference type="ARBA" id="ARBA00035238"/>
    </source>
</evidence>
<evidence type="ECO:0000256" key="3">
    <source>
        <dbReference type="ARBA" id="ARBA00022723"/>
    </source>
</evidence>
<feature type="region of interest" description="Disordered" evidence="9">
    <location>
        <begin position="13"/>
        <end position="131"/>
    </location>
</feature>
<sequence>MCTVCGCGTGSVEGAQSEARSGAHSHDHSHTHEHPHDHVHTHDLVHADGTVHRHAHSHAHAHAHSHTHSHVHGHDHDHDHGHGHSHDHHHDHGHDALHGDHHPHDHDHDRLHADGVPHDHSHDHDHVHGPDGALDYGAGDAGVSVPGLSQARIVKIERDILAQNDAHARDNRARLASAGVFALNLVSSPGSGKTTLLVRTIQDLAGRLPVVVIEGDQQTSNDAARIRATGAPAVQINTGKGCHLDAHMVGHALEQLPLAAGGVLFVENVGNLVCPAAFDLGEAHKVVVLSVTEGEDKPL</sequence>
<accession>A0A327JPS8</accession>
<dbReference type="PANTHER" id="PTHR30134">
    <property type="entry name" value="HYDROGENASE PROTEIN ASSEMBLY PROTEIN, NICKEL CHAPERONE"/>
    <property type="match status" value="1"/>
</dbReference>
<organism evidence="11 12">
    <name type="scientific">Rhodoplanes elegans</name>
    <dbReference type="NCBI Taxonomy" id="29408"/>
    <lineage>
        <taxon>Bacteria</taxon>
        <taxon>Pseudomonadati</taxon>
        <taxon>Pseudomonadota</taxon>
        <taxon>Alphaproteobacteria</taxon>
        <taxon>Hyphomicrobiales</taxon>
        <taxon>Nitrobacteraceae</taxon>
        <taxon>Rhodoplanes</taxon>
    </lineage>
</organism>
<dbReference type="AlphaFoldDB" id="A0A327JPS8"/>
<evidence type="ECO:0000256" key="2">
    <source>
        <dbReference type="ARBA" id="ARBA00022596"/>
    </source>
</evidence>
<evidence type="ECO:0000256" key="6">
    <source>
        <dbReference type="ARBA" id="ARBA00022833"/>
    </source>
</evidence>
<evidence type="ECO:0000256" key="4">
    <source>
        <dbReference type="ARBA" id="ARBA00022741"/>
    </source>
</evidence>
<dbReference type="RefSeq" id="WP_111360677.1">
    <property type="nucleotide sequence ID" value="NZ_NPEU01000821.1"/>
</dbReference>
<dbReference type="Proteomes" id="UP000248863">
    <property type="component" value="Unassembled WGS sequence"/>
</dbReference>
<dbReference type="Gene3D" id="3.40.50.300">
    <property type="entry name" value="P-loop containing nucleotide triphosphate hydrolases"/>
    <property type="match status" value="1"/>
</dbReference>
<feature type="compositionally biased region" description="Basic residues" evidence="9">
    <location>
        <begin position="52"/>
        <end position="71"/>
    </location>
</feature>
<dbReference type="EMBL" id="NPEU01000821">
    <property type="protein sequence ID" value="RAI27586.1"/>
    <property type="molecule type" value="Genomic_DNA"/>
</dbReference>
<keyword evidence="7" id="KW-0342">GTP-binding</keyword>
<keyword evidence="2" id="KW-0533">Nickel</keyword>
<dbReference type="GO" id="GO:0051604">
    <property type="term" value="P:protein maturation"/>
    <property type="evidence" value="ECO:0007669"/>
    <property type="project" value="InterPro"/>
</dbReference>
<dbReference type="SUPFAM" id="SSF52540">
    <property type="entry name" value="P-loop containing nucleoside triphosphate hydrolases"/>
    <property type="match status" value="1"/>
</dbReference>
<feature type="non-terminal residue" evidence="11">
    <location>
        <position position="299"/>
    </location>
</feature>
<dbReference type="InterPro" id="IPR027417">
    <property type="entry name" value="P-loop_NTPase"/>
</dbReference>
<dbReference type="InterPro" id="IPR003495">
    <property type="entry name" value="CobW/HypB/UreG_nucleotide-bd"/>
</dbReference>
<dbReference type="GO" id="GO:0016151">
    <property type="term" value="F:nickel cation binding"/>
    <property type="evidence" value="ECO:0007669"/>
    <property type="project" value="InterPro"/>
</dbReference>
<feature type="compositionally biased region" description="Basic and acidic residues" evidence="9">
    <location>
        <begin position="72"/>
        <end position="129"/>
    </location>
</feature>
<gene>
    <name evidence="11" type="primary">hypB</name>
    <name evidence="11" type="ORF">CH338_29925</name>
</gene>
<dbReference type="GO" id="GO:0008270">
    <property type="term" value="F:zinc ion binding"/>
    <property type="evidence" value="ECO:0007669"/>
    <property type="project" value="TreeGrafter"/>
</dbReference>
<comment type="caution">
    <text evidence="11">The sequence shown here is derived from an EMBL/GenBank/DDBJ whole genome shotgun (WGS) entry which is preliminary data.</text>
</comment>
<dbReference type="PANTHER" id="PTHR30134:SF2">
    <property type="entry name" value="HYDROGENASE MATURATION FACTOR HYPB"/>
    <property type="match status" value="1"/>
</dbReference>
<dbReference type="InterPro" id="IPR004392">
    <property type="entry name" value="Hyd_mat_HypB"/>
</dbReference>
<dbReference type="GO" id="GO:0005525">
    <property type="term" value="F:GTP binding"/>
    <property type="evidence" value="ECO:0007669"/>
    <property type="project" value="UniProtKB-KW"/>
</dbReference>
<dbReference type="NCBIfam" id="TIGR00073">
    <property type="entry name" value="hypB"/>
    <property type="match status" value="1"/>
</dbReference>
<name>A0A327JPS8_9BRAD</name>
<keyword evidence="3" id="KW-0479">Metal-binding</keyword>
<keyword evidence="12" id="KW-1185">Reference proteome</keyword>
<dbReference type="OrthoDB" id="9802035at2"/>
<evidence type="ECO:0000256" key="9">
    <source>
        <dbReference type="SAM" id="MobiDB-lite"/>
    </source>
</evidence>
<evidence type="ECO:0000256" key="7">
    <source>
        <dbReference type="ARBA" id="ARBA00023134"/>
    </source>
</evidence>
<comment type="similarity">
    <text evidence="1">Belongs to the SIMIBI class G3E GTPase family. HypB/HupM subfamily.</text>
</comment>
<proteinExistence type="inferred from homology"/>
<dbReference type="GO" id="GO:0003924">
    <property type="term" value="F:GTPase activity"/>
    <property type="evidence" value="ECO:0007669"/>
    <property type="project" value="InterPro"/>
</dbReference>
<feature type="compositionally biased region" description="Basic and acidic residues" evidence="9">
    <location>
        <begin position="24"/>
        <end position="51"/>
    </location>
</feature>
<feature type="domain" description="CobW/HypB/UreG nucleotide-binding" evidence="10">
    <location>
        <begin position="184"/>
        <end position="278"/>
    </location>
</feature>
<evidence type="ECO:0000256" key="5">
    <source>
        <dbReference type="ARBA" id="ARBA00022801"/>
    </source>
</evidence>
<reference evidence="11 12" key="1">
    <citation type="submission" date="2017-07" db="EMBL/GenBank/DDBJ databases">
        <title>Draft Genome Sequences of Select Purple Nonsulfur Bacteria.</title>
        <authorList>
            <person name="Lasarre B."/>
            <person name="Mckinlay J.B."/>
        </authorList>
    </citation>
    <scope>NUCLEOTIDE SEQUENCE [LARGE SCALE GENOMIC DNA]</scope>
    <source>
        <strain evidence="11 12">DSM 11907</strain>
    </source>
</reference>
<evidence type="ECO:0000259" key="10">
    <source>
        <dbReference type="Pfam" id="PF02492"/>
    </source>
</evidence>
<keyword evidence="5" id="KW-0378">Hydrolase</keyword>
<dbReference type="Pfam" id="PF02492">
    <property type="entry name" value="cobW"/>
    <property type="match status" value="1"/>
</dbReference>
<evidence type="ECO:0000313" key="12">
    <source>
        <dbReference type="Proteomes" id="UP000248863"/>
    </source>
</evidence>
<evidence type="ECO:0000256" key="1">
    <source>
        <dbReference type="ARBA" id="ARBA00006211"/>
    </source>
</evidence>
<protein>
    <recommendedName>
        <fullName evidence="8">Hydrogenase maturation factor HypB</fullName>
    </recommendedName>
</protein>
<evidence type="ECO:0000313" key="11">
    <source>
        <dbReference type="EMBL" id="RAI27586.1"/>
    </source>
</evidence>
<keyword evidence="4" id="KW-0547">Nucleotide-binding</keyword>